<accession>A0A8T0U8B1</accession>
<dbReference type="EMBL" id="CM029042">
    <property type="protein sequence ID" value="KAG2618055.1"/>
    <property type="molecule type" value="Genomic_DNA"/>
</dbReference>
<feature type="region of interest" description="Disordered" evidence="1">
    <location>
        <begin position="1"/>
        <end position="130"/>
    </location>
</feature>
<keyword evidence="3" id="KW-1185">Reference proteome</keyword>
<protein>
    <submittedName>
        <fullName evidence="2">Uncharacterized protein</fullName>
    </submittedName>
</protein>
<feature type="compositionally biased region" description="Basic and acidic residues" evidence="1">
    <location>
        <begin position="67"/>
        <end position="85"/>
    </location>
</feature>
<dbReference type="Proteomes" id="UP000823388">
    <property type="component" value="Chromosome 3N"/>
</dbReference>
<evidence type="ECO:0000313" key="3">
    <source>
        <dbReference type="Proteomes" id="UP000823388"/>
    </source>
</evidence>
<comment type="caution">
    <text evidence="2">The sequence shown here is derived from an EMBL/GenBank/DDBJ whole genome shotgun (WGS) entry which is preliminary data.</text>
</comment>
<proteinExistence type="predicted"/>
<name>A0A8T0U8B1_PANVG</name>
<dbReference type="AlphaFoldDB" id="A0A8T0U8B1"/>
<evidence type="ECO:0000256" key="1">
    <source>
        <dbReference type="SAM" id="MobiDB-lite"/>
    </source>
</evidence>
<sequence length="130" mass="13626">MHREPAPRRRWWVGMGDGRSAARPARDASQAPRAPCFASRAFGPGRGKFPPIGQSGSDRGSPRAPRRLCEQPDDPEHVRARDDAHGPPPLVGGGGASGSARTALPPGARASEKPMSYAPAATFGPGEKAR</sequence>
<gene>
    <name evidence="2" type="ORF">PVAP13_3NG258159</name>
</gene>
<organism evidence="2 3">
    <name type="scientific">Panicum virgatum</name>
    <name type="common">Blackwell switchgrass</name>
    <dbReference type="NCBI Taxonomy" id="38727"/>
    <lineage>
        <taxon>Eukaryota</taxon>
        <taxon>Viridiplantae</taxon>
        <taxon>Streptophyta</taxon>
        <taxon>Embryophyta</taxon>
        <taxon>Tracheophyta</taxon>
        <taxon>Spermatophyta</taxon>
        <taxon>Magnoliopsida</taxon>
        <taxon>Liliopsida</taxon>
        <taxon>Poales</taxon>
        <taxon>Poaceae</taxon>
        <taxon>PACMAD clade</taxon>
        <taxon>Panicoideae</taxon>
        <taxon>Panicodae</taxon>
        <taxon>Paniceae</taxon>
        <taxon>Panicinae</taxon>
        <taxon>Panicum</taxon>
        <taxon>Panicum sect. Hiantes</taxon>
    </lineage>
</organism>
<reference evidence="2" key="1">
    <citation type="submission" date="2020-05" db="EMBL/GenBank/DDBJ databases">
        <title>WGS assembly of Panicum virgatum.</title>
        <authorList>
            <person name="Lovell J.T."/>
            <person name="Jenkins J."/>
            <person name="Shu S."/>
            <person name="Juenger T.E."/>
            <person name="Schmutz J."/>
        </authorList>
    </citation>
    <scope>NUCLEOTIDE SEQUENCE</scope>
    <source>
        <strain evidence="2">AP13</strain>
    </source>
</reference>
<evidence type="ECO:0000313" key="2">
    <source>
        <dbReference type="EMBL" id="KAG2618055.1"/>
    </source>
</evidence>